<feature type="transmembrane region" description="Helical" evidence="2">
    <location>
        <begin position="76"/>
        <end position="93"/>
    </location>
</feature>
<reference evidence="3" key="1">
    <citation type="submission" date="2023-10" db="EMBL/GenBank/DDBJ databases">
        <authorList>
            <person name="Hackl T."/>
        </authorList>
    </citation>
    <scope>NUCLEOTIDE SEQUENCE</scope>
</reference>
<keyword evidence="2" id="KW-1133">Transmembrane helix</keyword>
<dbReference type="AlphaFoldDB" id="A0AAI8V4T6"/>
<keyword evidence="2" id="KW-0472">Membrane</keyword>
<name>A0AAI8V4T6_9PEZI</name>
<feature type="transmembrane region" description="Helical" evidence="2">
    <location>
        <begin position="99"/>
        <end position="117"/>
    </location>
</feature>
<keyword evidence="4" id="KW-1185">Reference proteome</keyword>
<protein>
    <submittedName>
        <fullName evidence="3">Uu.00g038010.m01.CDS01</fullName>
    </submittedName>
</protein>
<feature type="compositionally biased region" description="Low complexity" evidence="1">
    <location>
        <begin position="200"/>
        <end position="215"/>
    </location>
</feature>
<dbReference type="EMBL" id="CAUWAG010000003">
    <property type="protein sequence ID" value="CAJ2500948.1"/>
    <property type="molecule type" value="Genomic_DNA"/>
</dbReference>
<feature type="compositionally biased region" description="Basic and acidic residues" evidence="1">
    <location>
        <begin position="224"/>
        <end position="245"/>
    </location>
</feature>
<comment type="caution">
    <text evidence="3">The sequence shown here is derived from an EMBL/GenBank/DDBJ whole genome shotgun (WGS) entry which is preliminary data.</text>
</comment>
<evidence type="ECO:0000313" key="4">
    <source>
        <dbReference type="Proteomes" id="UP001295740"/>
    </source>
</evidence>
<evidence type="ECO:0000256" key="2">
    <source>
        <dbReference type="SAM" id="Phobius"/>
    </source>
</evidence>
<accession>A0AAI8V4T6</accession>
<proteinExistence type="predicted"/>
<evidence type="ECO:0000256" key="1">
    <source>
        <dbReference type="SAM" id="MobiDB-lite"/>
    </source>
</evidence>
<feature type="transmembrane region" description="Helical" evidence="2">
    <location>
        <begin position="49"/>
        <end position="69"/>
    </location>
</feature>
<evidence type="ECO:0000313" key="3">
    <source>
        <dbReference type="EMBL" id="CAJ2500948.1"/>
    </source>
</evidence>
<feature type="region of interest" description="Disordered" evidence="1">
    <location>
        <begin position="188"/>
        <end position="245"/>
    </location>
</feature>
<dbReference type="Proteomes" id="UP001295740">
    <property type="component" value="Unassembled WGS sequence"/>
</dbReference>
<sequence>MASQRVFAATQAHLRMVHPRIERHGKALSQGAMIGTAIAFPVVQNQGRFYYYLTLSIFLLSTLIYNALMWRAVVRYFFLSLVVVGGPPTILLVNPDVSMTSSAAHIPLLIMLMSLVIHEFSRLQLRPLGGWHLLPESSPGTPGSFLSRSLLLDKGLLDVESQDEYMSNAPFDHKNPLLDFMEATAEHDRLPSQRSSDITLSSGEPGSLPSSWGSSVRNFFPHYSDQRNRTQGLDHEPAVPRRETA</sequence>
<keyword evidence="2" id="KW-0812">Transmembrane</keyword>
<gene>
    <name evidence="3" type="ORF">KHLLAP_LOCUS1416</name>
</gene>
<organism evidence="3 4">
    <name type="scientific">Anthostomella pinea</name>
    <dbReference type="NCBI Taxonomy" id="933095"/>
    <lineage>
        <taxon>Eukaryota</taxon>
        <taxon>Fungi</taxon>
        <taxon>Dikarya</taxon>
        <taxon>Ascomycota</taxon>
        <taxon>Pezizomycotina</taxon>
        <taxon>Sordariomycetes</taxon>
        <taxon>Xylariomycetidae</taxon>
        <taxon>Xylariales</taxon>
        <taxon>Xylariaceae</taxon>
        <taxon>Anthostomella</taxon>
    </lineage>
</organism>